<feature type="region of interest" description="Disordered" evidence="1">
    <location>
        <begin position="79"/>
        <end position="179"/>
    </location>
</feature>
<gene>
    <name evidence="2" type="ORF">BU204_27205</name>
</gene>
<protein>
    <submittedName>
        <fullName evidence="2">Uncharacterized protein</fullName>
    </submittedName>
</protein>
<sequence length="179" mass="19500">MERQRKLNEERRRRDEAEVELAADFAVWNEECAAARDAVVTAEVAMGRVVDRLIGELRVRYPRAAQLLEMPEDELRRLRQLAAESASRAEPVRGNPGGETENSGESGEKNRSVNAGRPVKRGRTRSRRDTTSGVADAAPSVDMTADVASAAGATVEHERGADASETGTGNQDQVPYDNP</sequence>
<dbReference type="AlphaFoldDB" id="A0A1Q8CGK6"/>
<proteinExistence type="predicted"/>
<reference evidence="2 3" key="1">
    <citation type="submission" date="2016-12" db="EMBL/GenBank/DDBJ databases">
        <title>The draft genome sequence of Actinophytocola sp. 11-183.</title>
        <authorList>
            <person name="Wang W."/>
            <person name="Yuan L."/>
        </authorList>
    </citation>
    <scope>NUCLEOTIDE SEQUENCE [LARGE SCALE GENOMIC DNA]</scope>
    <source>
        <strain evidence="2 3">11-183</strain>
    </source>
</reference>
<evidence type="ECO:0000256" key="1">
    <source>
        <dbReference type="SAM" id="MobiDB-lite"/>
    </source>
</evidence>
<dbReference type="EMBL" id="MSIE01000055">
    <property type="protein sequence ID" value="OLF13486.1"/>
    <property type="molecule type" value="Genomic_DNA"/>
</dbReference>
<keyword evidence="3" id="KW-1185">Reference proteome</keyword>
<dbReference type="RefSeq" id="WP_075128611.1">
    <property type="nucleotide sequence ID" value="NZ_MSIE01000055.1"/>
</dbReference>
<dbReference type="Proteomes" id="UP000185596">
    <property type="component" value="Unassembled WGS sequence"/>
</dbReference>
<comment type="caution">
    <text evidence="2">The sequence shown here is derived from an EMBL/GenBank/DDBJ whole genome shotgun (WGS) entry which is preliminary data.</text>
</comment>
<accession>A0A1Q8CGK6</accession>
<evidence type="ECO:0000313" key="3">
    <source>
        <dbReference type="Proteomes" id="UP000185596"/>
    </source>
</evidence>
<name>A0A1Q8CGK6_9PSEU</name>
<organism evidence="2 3">
    <name type="scientific">Actinophytocola xanthii</name>
    <dbReference type="NCBI Taxonomy" id="1912961"/>
    <lineage>
        <taxon>Bacteria</taxon>
        <taxon>Bacillati</taxon>
        <taxon>Actinomycetota</taxon>
        <taxon>Actinomycetes</taxon>
        <taxon>Pseudonocardiales</taxon>
        <taxon>Pseudonocardiaceae</taxon>
    </lineage>
</organism>
<evidence type="ECO:0000313" key="2">
    <source>
        <dbReference type="EMBL" id="OLF13486.1"/>
    </source>
</evidence>